<organism evidence="2 3">
    <name type="scientific">Anopheles merus</name>
    <name type="common">Mosquito</name>
    <dbReference type="NCBI Taxonomy" id="30066"/>
    <lineage>
        <taxon>Eukaryota</taxon>
        <taxon>Metazoa</taxon>
        <taxon>Ecdysozoa</taxon>
        <taxon>Arthropoda</taxon>
        <taxon>Hexapoda</taxon>
        <taxon>Insecta</taxon>
        <taxon>Pterygota</taxon>
        <taxon>Neoptera</taxon>
        <taxon>Endopterygota</taxon>
        <taxon>Diptera</taxon>
        <taxon>Nematocera</taxon>
        <taxon>Culicoidea</taxon>
        <taxon>Culicidae</taxon>
        <taxon>Anophelinae</taxon>
        <taxon>Anopheles</taxon>
    </lineage>
</organism>
<dbReference type="EnsemblMetazoa" id="AMEM013153-RA">
    <property type="protein sequence ID" value="AMEM013153-PA"/>
    <property type="gene ID" value="AMEM013153"/>
</dbReference>
<reference evidence="2" key="1">
    <citation type="submission" date="2020-05" db="UniProtKB">
        <authorList>
            <consortium name="EnsemblMetazoa"/>
        </authorList>
    </citation>
    <scope>IDENTIFICATION</scope>
    <source>
        <strain evidence="2">MAF</strain>
    </source>
</reference>
<proteinExistence type="predicted"/>
<evidence type="ECO:0000256" key="1">
    <source>
        <dbReference type="SAM" id="MobiDB-lite"/>
    </source>
</evidence>
<protein>
    <submittedName>
        <fullName evidence="2">Uncharacterized protein</fullName>
    </submittedName>
</protein>
<name>A0A182VDK1_ANOME</name>
<sequence>MRTARRSPYGGRGGGRDGSPSAKGEAVTRSGTESGLSWVIRGKVRVRLNPVQIVGNAGKHRRNAIVTTARRTKGNDTHLQAFPIILHRQWATGVTVARRTTTITRLADVLCLDQPLKSTPRGPTVRVSYDGIQNVVEHIGKPWVSGRVHTVPGHGTHQPGKGTRIGPARQTDRLNPVRVQDRFV</sequence>
<dbReference type="AlphaFoldDB" id="A0A182VDK1"/>
<evidence type="ECO:0000313" key="3">
    <source>
        <dbReference type="Proteomes" id="UP000075903"/>
    </source>
</evidence>
<keyword evidence="3" id="KW-1185">Reference proteome</keyword>
<dbReference type="Proteomes" id="UP000075903">
    <property type="component" value="Unassembled WGS sequence"/>
</dbReference>
<accession>A0A182VDK1</accession>
<feature type="region of interest" description="Disordered" evidence="1">
    <location>
        <begin position="1"/>
        <end position="30"/>
    </location>
</feature>
<dbReference type="VEuPathDB" id="VectorBase:AMEM013153"/>
<evidence type="ECO:0000313" key="2">
    <source>
        <dbReference type="EnsemblMetazoa" id="AMEM013153-PA"/>
    </source>
</evidence>